<dbReference type="EMBL" id="JASSZA010000023">
    <property type="protein sequence ID" value="KAK2082792.1"/>
    <property type="molecule type" value="Genomic_DNA"/>
</dbReference>
<dbReference type="Pfam" id="PF05667">
    <property type="entry name" value="CCDC22_CC"/>
    <property type="match status" value="2"/>
</dbReference>
<proteinExistence type="predicted"/>
<dbReference type="InterPro" id="IPR008530">
    <property type="entry name" value="CCDC22"/>
</dbReference>
<gene>
    <name evidence="3" type="ORF">P7K49_038028</name>
</gene>
<keyword evidence="4" id="KW-1185">Reference proteome</keyword>
<evidence type="ECO:0000259" key="2">
    <source>
        <dbReference type="Pfam" id="PF05667"/>
    </source>
</evidence>
<accession>A0ABQ9TEY4</accession>
<reference evidence="3 4" key="1">
    <citation type="submission" date="2023-05" db="EMBL/GenBank/DDBJ databases">
        <title>B98-5 Cell Line De Novo Hybrid Assembly: An Optical Mapping Approach.</title>
        <authorList>
            <person name="Kananen K."/>
            <person name="Auerbach J.A."/>
            <person name="Kautto E."/>
            <person name="Blachly J.S."/>
        </authorList>
    </citation>
    <scope>NUCLEOTIDE SEQUENCE [LARGE SCALE GENOMIC DNA]</scope>
    <source>
        <strain evidence="3">B95-8</strain>
        <tissue evidence="3">Cell line</tissue>
    </source>
</reference>
<evidence type="ECO:0000313" key="4">
    <source>
        <dbReference type="Proteomes" id="UP001266305"/>
    </source>
</evidence>
<sequence>MSTLYCQPPLPQAGAHGYHGVCQILSDTKELQKEINSLSGKLDRTFAVTDELVFKTWALCEAGGALMPMAGFVPWRMKLVGLWERLAFLGHRDDRGQPTDTLEVPVSGQDAKKDDAVRKAYKYLAALHENCSQLIQTIEDTGTIMREVRDLEEQGHEQRLQLEDVGVILPGGKGCFGWREHHVRRPGHGTEQAVVGGGGRGPEQAMMGSGEQELGKGLCVLRGHLFTLPQIETELGKKTLSNLEKIREDYRALRQENAGLLGRVREA</sequence>
<organism evidence="3 4">
    <name type="scientific">Saguinus oedipus</name>
    <name type="common">Cotton-top tamarin</name>
    <name type="synonym">Oedipomidas oedipus</name>
    <dbReference type="NCBI Taxonomy" id="9490"/>
    <lineage>
        <taxon>Eukaryota</taxon>
        <taxon>Metazoa</taxon>
        <taxon>Chordata</taxon>
        <taxon>Craniata</taxon>
        <taxon>Vertebrata</taxon>
        <taxon>Euteleostomi</taxon>
        <taxon>Mammalia</taxon>
        <taxon>Eutheria</taxon>
        <taxon>Euarchontoglires</taxon>
        <taxon>Primates</taxon>
        <taxon>Haplorrhini</taxon>
        <taxon>Platyrrhini</taxon>
        <taxon>Cebidae</taxon>
        <taxon>Callitrichinae</taxon>
        <taxon>Saguinus</taxon>
    </lineage>
</organism>
<dbReference type="InterPro" id="IPR048348">
    <property type="entry name" value="CCDC22_CC"/>
</dbReference>
<comment type="caution">
    <text evidence="3">The sequence shown here is derived from an EMBL/GenBank/DDBJ whole genome shotgun (WGS) entry which is preliminary data.</text>
</comment>
<name>A0ABQ9TEY4_SAGOE</name>
<dbReference type="Proteomes" id="UP001266305">
    <property type="component" value="Unassembled WGS sequence"/>
</dbReference>
<dbReference type="PANTHER" id="PTHR15668:SF4">
    <property type="entry name" value="COILED-COIL DOMAIN-CONTAINING PROTEIN 22"/>
    <property type="match status" value="1"/>
</dbReference>
<feature type="domain" description="CCDC22 coiled-coil" evidence="2">
    <location>
        <begin position="22"/>
        <end position="55"/>
    </location>
</feature>
<evidence type="ECO:0000256" key="1">
    <source>
        <dbReference type="ARBA" id="ARBA00016694"/>
    </source>
</evidence>
<protein>
    <recommendedName>
        <fullName evidence="1">Coiled-coil domain-containing protein 22</fullName>
    </recommendedName>
</protein>
<evidence type="ECO:0000313" key="3">
    <source>
        <dbReference type="EMBL" id="KAK2082792.1"/>
    </source>
</evidence>
<feature type="domain" description="CCDC22 coiled-coil" evidence="2">
    <location>
        <begin position="109"/>
        <end position="154"/>
    </location>
</feature>
<dbReference type="PANTHER" id="PTHR15668">
    <property type="entry name" value="JM1 PROTEIN"/>
    <property type="match status" value="1"/>
</dbReference>